<evidence type="ECO:0000256" key="12">
    <source>
        <dbReference type="ARBA" id="ARBA00022989"/>
    </source>
</evidence>
<dbReference type="EMBL" id="MF497733">
    <property type="protein sequence ID" value="QCI09443.1"/>
    <property type="molecule type" value="Genomic_DNA"/>
</dbReference>
<keyword evidence="6" id="KW-0813">Transport</keyword>
<evidence type="ECO:0000259" key="19">
    <source>
        <dbReference type="Pfam" id="PF00361"/>
    </source>
</evidence>
<reference evidence="20" key="1">
    <citation type="journal article" date="2019" name="Syst. Entomol.">
        <title>Higher level phylogeny and evolutionary history of Pentatomomorpha (Hemiptera: Heteroptera) inferred from mitochondrial genome sequences.</title>
        <authorList>
            <person name="Liu Y."/>
            <person name="Li H."/>
            <person name="Song F."/>
            <person name="Zhao Y."/>
            <person name="Wilson J.J."/>
            <person name="Cai W."/>
        </authorList>
    </citation>
    <scope>NUCLEOTIDE SEQUENCE</scope>
</reference>
<protein>
    <recommendedName>
        <fullName evidence="5 18">NADH-ubiquinone oxidoreductase chain 2</fullName>
        <ecNumber evidence="4 18">7.1.1.2</ecNumber>
    </recommendedName>
</protein>
<dbReference type="GO" id="GO:0005743">
    <property type="term" value="C:mitochondrial inner membrane"/>
    <property type="evidence" value="ECO:0007669"/>
    <property type="project" value="UniProtKB-SubCell"/>
</dbReference>
<evidence type="ECO:0000256" key="10">
    <source>
        <dbReference type="ARBA" id="ARBA00022967"/>
    </source>
</evidence>
<keyword evidence="10 18" id="KW-1278">Translocase</keyword>
<dbReference type="InterPro" id="IPR003917">
    <property type="entry name" value="NADH_UbQ_OxRdtase_chain2"/>
</dbReference>
<evidence type="ECO:0000256" key="4">
    <source>
        <dbReference type="ARBA" id="ARBA00012944"/>
    </source>
</evidence>
<feature type="domain" description="NADH:quinone oxidoreductase/Mrp antiporter transmembrane" evidence="19">
    <location>
        <begin position="22"/>
        <end position="275"/>
    </location>
</feature>
<evidence type="ECO:0000256" key="6">
    <source>
        <dbReference type="ARBA" id="ARBA00022448"/>
    </source>
</evidence>
<organism evidence="20">
    <name type="scientific">Scotinophara lurida</name>
    <dbReference type="NCBI Taxonomy" id="1331320"/>
    <lineage>
        <taxon>Eukaryota</taxon>
        <taxon>Metazoa</taxon>
        <taxon>Ecdysozoa</taxon>
        <taxon>Arthropoda</taxon>
        <taxon>Hexapoda</taxon>
        <taxon>Insecta</taxon>
        <taxon>Pterygota</taxon>
        <taxon>Neoptera</taxon>
        <taxon>Paraneoptera</taxon>
        <taxon>Hemiptera</taxon>
        <taxon>Heteroptera</taxon>
        <taxon>Panheteroptera</taxon>
        <taxon>Pentatomomorpha</taxon>
        <taxon>Pentatomoidea</taxon>
        <taxon>Pentatomidae</taxon>
        <taxon>Podopinae</taxon>
        <taxon>Scotinophara</taxon>
    </lineage>
</organism>
<dbReference type="InterPro" id="IPR050175">
    <property type="entry name" value="Complex_I_Subunit_2"/>
</dbReference>
<dbReference type="GO" id="GO:0008137">
    <property type="term" value="F:NADH dehydrogenase (ubiquinone) activity"/>
    <property type="evidence" value="ECO:0007669"/>
    <property type="project" value="UniProtKB-EC"/>
</dbReference>
<dbReference type="InterPro" id="IPR001750">
    <property type="entry name" value="ND/Mrp_TM"/>
</dbReference>
<evidence type="ECO:0000256" key="5">
    <source>
        <dbReference type="ARBA" id="ARBA00021008"/>
    </source>
</evidence>
<keyword evidence="16 18" id="KW-0472">Membrane</keyword>
<feature type="transmembrane region" description="Helical" evidence="18">
    <location>
        <begin position="138"/>
        <end position="161"/>
    </location>
</feature>
<dbReference type="EC" id="7.1.1.2" evidence="4 18"/>
<dbReference type="GO" id="GO:0006120">
    <property type="term" value="P:mitochondrial electron transport, NADH to ubiquinone"/>
    <property type="evidence" value="ECO:0007669"/>
    <property type="project" value="InterPro"/>
</dbReference>
<comment type="subcellular location">
    <subcellularLocation>
        <location evidence="2 18">Mitochondrion inner membrane</location>
        <topology evidence="2 18">Multi-pass membrane protein</topology>
    </subcellularLocation>
</comment>
<keyword evidence="12 18" id="KW-1133">Transmembrane helix</keyword>
<feature type="transmembrane region" description="Helical" evidence="18">
    <location>
        <begin position="266"/>
        <end position="286"/>
    </location>
</feature>
<feature type="transmembrane region" description="Helical" evidence="18">
    <location>
        <begin position="5"/>
        <end position="22"/>
    </location>
</feature>
<evidence type="ECO:0000256" key="9">
    <source>
        <dbReference type="ARBA" id="ARBA00022792"/>
    </source>
</evidence>
<comment type="function">
    <text evidence="1">Core subunit of the mitochondrial membrane respiratory chain NADH dehydrogenase (Complex I) that is believed to belong to the minimal assembly required for catalysis. Complex I functions in the transfer of electrons from NADH to the respiratory chain. The immediate electron acceptor for the enzyme is believed to be ubiquinone.</text>
</comment>
<feature type="transmembrane region" description="Helical" evidence="18">
    <location>
        <begin position="231"/>
        <end position="254"/>
    </location>
</feature>
<geneLocation type="mitochondrion" evidence="20"/>
<feature type="transmembrane region" description="Helical" evidence="18">
    <location>
        <begin position="56"/>
        <end position="77"/>
    </location>
</feature>
<evidence type="ECO:0000313" key="20">
    <source>
        <dbReference type="EMBL" id="QCI09443.1"/>
    </source>
</evidence>
<evidence type="ECO:0000256" key="18">
    <source>
        <dbReference type="RuleBase" id="RU003403"/>
    </source>
</evidence>
<evidence type="ECO:0000256" key="3">
    <source>
        <dbReference type="ARBA" id="ARBA00007012"/>
    </source>
</evidence>
<keyword evidence="13 18" id="KW-0520">NAD</keyword>
<feature type="transmembrane region" description="Helical" evidence="18">
    <location>
        <begin position="188"/>
        <end position="210"/>
    </location>
</feature>
<keyword evidence="14 18" id="KW-0830">Ubiquinone</keyword>
<evidence type="ECO:0000256" key="14">
    <source>
        <dbReference type="ARBA" id="ARBA00023075"/>
    </source>
</evidence>
<evidence type="ECO:0000256" key="1">
    <source>
        <dbReference type="ARBA" id="ARBA00003257"/>
    </source>
</evidence>
<evidence type="ECO:0000256" key="2">
    <source>
        <dbReference type="ARBA" id="ARBA00004448"/>
    </source>
</evidence>
<keyword evidence="7 18" id="KW-0679">Respiratory chain</keyword>
<evidence type="ECO:0000256" key="7">
    <source>
        <dbReference type="ARBA" id="ARBA00022660"/>
    </source>
</evidence>
<keyword evidence="11 18" id="KW-0249">Electron transport</keyword>
<keyword evidence="9 18" id="KW-0999">Mitochondrion inner membrane</keyword>
<feature type="transmembrane region" description="Helical" evidence="18">
    <location>
        <begin position="307"/>
        <end position="325"/>
    </location>
</feature>
<evidence type="ECO:0000256" key="13">
    <source>
        <dbReference type="ARBA" id="ARBA00023027"/>
    </source>
</evidence>
<proteinExistence type="inferred from homology"/>
<gene>
    <name evidence="20" type="primary">ND2</name>
</gene>
<evidence type="ECO:0000256" key="17">
    <source>
        <dbReference type="ARBA" id="ARBA00049551"/>
    </source>
</evidence>
<comment type="similarity">
    <text evidence="3 18">Belongs to the complex I subunit 2 family.</text>
</comment>
<feature type="transmembrane region" description="Helical" evidence="18">
    <location>
        <begin position="89"/>
        <end position="108"/>
    </location>
</feature>
<dbReference type="Pfam" id="PF00361">
    <property type="entry name" value="Proton_antipo_M"/>
    <property type="match status" value="1"/>
</dbReference>
<evidence type="ECO:0000256" key="15">
    <source>
        <dbReference type="ARBA" id="ARBA00023128"/>
    </source>
</evidence>
<dbReference type="PRINTS" id="PR01436">
    <property type="entry name" value="NADHDHGNASE2"/>
</dbReference>
<dbReference type="AlphaFoldDB" id="A0A4D6X0L2"/>
<comment type="catalytic activity">
    <reaction evidence="17 18">
        <text>a ubiquinone + NADH + 5 H(+)(in) = a ubiquinol + NAD(+) + 4 H(+)(out)</text>
        <dbReference type="Rhea" id="RHEA:29091"/>
        <dbReference type="Rhea" id="RHEA-COMP:9565"/>
        <dbReference type="Rhea" id="RHEA-COMP:9566"/>
        <dbReference type="ChEBI" id="CHEBI:15378"/>
        <dbReference type="ChEBI" id="CHEBI:16389"/>
        <dbReference type="ChEBI" id="CHEBI:17976"/>
        <dbReference type="ChEBI" id="CHEBI:57540"/>
        <dbReference type="ChEBI" id="CHEBI:57945"/>
        <dbReference type="EC" id="7.1.1.2"/>
    </reaction>
</comment>
<keyword evidence="8 18" id="KW-0812">Transmembrane</keyword>
<comment type="function">
    <text evidence="18">Core subunit of the mitochondrial membrane respiratory chain NADH dehydrogenase (Complex I) which catalyzes electron transfer from NADH through the respiratory chain, using ubiquinone as an electron acceptor. Essential for the catalytic activity and assembly of complex I.</text>
</comment>
<sequence>MKKSWWLFYFTLITSTMITISANNWMNMWIGLEINMMSFIPLILKSPNNSSSEAAMIYFLTQSMSSMLLLMMVLMSLYKCNLPDKINMLLINISVLIKLGAAPFHLWMPKMLSKMDWNKCILLMTWQKIAPMMMMSNLMYNNMIINIAIMMSVTIGSIGGINQTSLRKLMGYSSINHLGWMLAINKSINLWMIYIMIYSMLTFLICQMFHKYKIFFINQMSSINMNNMDKINLFLMMMSIGGLPPFLGFLPKWITIQNLIETKETFLIIYMIMFSLIPLMFYLRIMTNMFLSFNSSIKWLIVKNNKMMSTMMIIMNLSLPIIMILDVI</sequence>
<evidence type="ECO:0000256" key="16">
    <source>
        <dbReference type="ARBA" id="ARBA00023136"/>
    </source>
</evidence>
<evidence type="ECO:0000256" key="11">
    <source>
        <dbReference type="ARBA" id="ARBA00022982"/>
    </source>
</evidence>
<accession>A0A4D6X0L2</accession>
<dbReference type="PANTHER" id="PTHR46552:SF1">
    <property type="entry name" value="NADH-UBIQUINONE OXIDOREDUCTASE CHAIN 2"/>
    <property type="match status" value="1"/>
</dbReference>
<keyword evidence="15 18" id="KW-0496">Mitochondrion</keyword>
<evidence type="ECO:0000256" key="8">
    <source>
        <dbReference type="ARBA" id="ARBA00022692"/>
    </source>
</evidence>
<dbReference type="PANTHER" id="PTHR46552">
    <property type="entry name" value="NADH-UBIQUINONE OXIDOREDUCTASE CHAIN 2"/>
    <property type="match status" value="1"/>
</dbReference>
<name>A0A4D6X0L2_9HEMI</name>